<dbReference type="InterPro" id="IPR038404">
    <property type="entry name" value="TRAP_DctP_sf"/>
</dbReference>
<comment type="caution">
    <text evidence="2">The sequence shown here is derived from an EMBL/GenBank/DDBJ whole genome shotgun (WGS) entry which is preliminary data.</text>
</comment>
<sequence>MANERLDGYTVTVYGSSQMGSDTEMLQRLLVGTLDMAMPSTVMSSEVPEFAVFEMPYLVRDREHMKRIEEAFFWDDLAPLAEQKGFKVLGLWENGFRHLTTSRRAVTEPEHLSGLRIRTPGSPWRLAMFEAYGSNPSPMEFSEVFLALQTRVMDGQENPFAQIYTSRFYEVQDHLSLTRHVYTPLYLTAGVRNFATLPAEVQETLQQTARDVQSFVYETAARLEDELLELLRETDIEIHSVNTDAFIDASAPVYEQFAREVPTAAQMVETAIELGRE</sequence>
<dbReference type="PANTHER" id="PTHR33376">
    <property type="match status" value="1"/>
</dbReference>
<organism evidence="2 3">
    <name type="scientific">Natronocella acetinitrilica</name>
    <dbReference type="NCBI Taxonomy" id="414046"/>
    <lineage>
        <taxon>Bacteria</taxon>
        <taxon>Pseudomonadati</taxon>
        <taxon>Pseudomonadota</taxon>
        <taxon>Gammaproteobacteria</taxon>
        <taxon>Chromatiales</taxon>
        <taxon>Ectothiorhodospiraceae</taxon>
        <taxon>Natronocella</taxon>
    </lineage>
</organism>
<dbReference type="Pfam" id="PF03480">
    <property type="entry name" value="DctP"/>
    <property type="match status" value="1"/>
</dbReference>
<dbReference type="GO" id="GO:0055085">
    <property type="term" value="P:transmembrane transport"/>
    <property type="evidence" value="ECO:0007669"/>
    <property type="project" value="InterPro"/>
</dbReference>
<dbReference type="AlphaFoldDB" id="A0AAE3G7E6"/>
<dbReference type="EMBL" id="JALJXV010000007">
    <property type="protein sequence ID" value="MCP1675748.1"/>
    <property type="molecule type" value="Genomic_DNA"/>
</dbReference>
<keyword evidence="3" id="KW-1185">Reference proteome</keyword>
<keyword evidence="2" id="KW-0675">Receptor</keyword>
<keyword evidence="1" id="KW-0732">Signal</keyword>
<evidence type="ECO:0000313" key="3">
    <source>
        <dbReference type="Proteomes" id="UP001205843"/>
    </source>
</evidence>
<accession>A0AAE3G7E6</accession>
<proteinExistence type="predicted"/>
<protein>
    <submittedName>
        <fullName evidence="2">Tripartite ATP-independent transporter DctP family solute receptor</fullName>
    </submittedName>
</protein>
<gene>
    <name evidence="2" type="ORF">J2T57_002903</name>
</gene>
<dbReference type="Proteomes" id="UP001205843">
    <property type="component" value="Unassembled WGS sequence"/>
</dbReference>
<dbReference type="NCBIfam" id="NF037995">
    <property type="entry name" value="TRAP_S1"/>
    <property type="match status" value="1"/>
</dbReference>
<dbReference type="GO" id="GO:0030246">
    <property type="term" value="F:carbohydrate binding"/>
    <property type="evidence" value="ECO:0007669"/>
    <property type="project" value="TreeGrafter"/>
</dbReference>
<dbReference type="InterPro" id="IPR018389">
    <property type="entry name" value="DctP_fam"/>
</dbReference>
<dbReference type="PANTHER" id="PTHR33376:SF2">
    <property type="entry name" value="DICARBOXYLATE-BINDING PERIPLASMIC PROTEIN"/>
    <property type="match status" value="1"/>
</dbReference>
<dbReference type="NCBIfam" id="TIGR00787">
    <property type="entry name" value="dctP"/>
    <property type="match status" value="1"/>
</dbReference>
<reference evidence="2" key="1">
    <citation type="submission" date="2022-03" db="EMBL/GenBank/DDBJ databases">
        <title>Genomic Encyclopedia of Type Strains, Phase III (KMG-III): the genomes of soil and plant-associated and newly described type strains.</title>
        <authorList>
            <person name="Whitman W."/>
        </authorList>
    </citation>
    <scope>NUCLEOTIDE SEQUENCE</scope>
    <source>
        <strain evidence="2">ANL 6-2</strain>
    </source>
</reference>
<evidence type="ECO:0000313" key="2">
    <source>
        <dbReference type="EMBL" id="MCP1675748.1"/>
    </source>
</evidence>
<dbReference type="Gene3D" id="3.40.190.170">
    <property type="entry name" value="Bacterial extracellular solute-binding protein, family 7"/>
    <property type="match status" value="1"/>
</dbReference>
<dbReference type="GO" id="GO:0030288">
    <property type="term" value="C:outer membrane-bounded periplasmic space"/>
    <property type="evidence" value="ECO:0007669"/>
    <property type="project" value="InterPro"/>
</dbReference>
<name>A0AAE3G7E6_9GAMM</name>
<dbReference type="CDD" id="cd13603">
    <property type="entry name" value="PBP2_TRAP_Siap_TeaA_like"/>
    <property type="match status" value="1"/>
</dbReference>
<dbReference type="InterPro" id="IPR004682">
    <property type="entry name" value="TRAP_DctP"/>
</dbReference>
<evidence type="ECO:0000256" key="1">
    <source>
        <dbReference type="ARBA" id="ARBA00022729"/>
    </source>
</evidence>